<gene>
    <name evidence="1" type="ORF">DPMN_167878</name>
</gene>
<protein>
    <submittedName>
        <fullName evidence="1">Uncharacterized protein</fullName>
    </submittedName>
</protein>
<dbReference type="Proteomes" id="UP000828390">
    <property type="component" value="Unassembled WGS sequence"/>
</dbReference>
<accession>A0A9D4F5D2</accession>
<dbReference type="EMBL" id="JAIWYP010000008">
    <property type="protein sequence ID" value="KAH3789692.1"/>
    <property type="molecule type" value="Genomic_DNA"/>
</dbReference>
<reference evidence="1" key="1">
    <citation type="journal article" date="2019" name="bioRxiv">
        <title>The Genome of the Zebra Mussel, Dreissena polymorpha: A Resource for Invasive Species Research.</title>
        <authorList>
            <person name="McCartney M.A."/>
            <person name="Auch B."/>
            <person name="Kono T."/>
            <person name="Mallez S."/>
            <person name="Zhang Y."/>
            <person name="Obille A."/>
            <person name="Becker A."/>
            <person name="Abrahante J.E."/>
            <person name="Garbe J."/>
            <person name="Badalamenti J.P."/>
            <person name="Herman A."/>
            <person name="Mangelson H."/>
            <person name="Liachko I."/>
            <person name="Sullivan S."/>
            <person name="Sone E.D."/>
            <person name="Koren S."/>
            <person name="Silverstein K.A.T."/>
            <person name="Beckman K.B."/>
            <person name="Gohl D.M."/>
        </authorList>
    </citation>
    <scope>NUCLEOTIDE SEQUENCE</scope>
    <source>
        <strain evidence="1">Duluth1</strain>
        <tissue evidence="1">Whole animal</tissue>
    </source>
</reference>
<evidence type="ECO:0000313" key="2">
    <source>
        <dbReference type="Proteomes" id="UP000828390"/>
    </source>
</evidence>
<evidence type="ECO:0000313" key="1">
    <source>
        <dbReference type="EMBL" id="KAH3789692.1"/>
    </source>
</evidence>
<reference evidence="1" key="2">
    <citation type="submission" date="2020-11" db="EMBL/GenBank/DDBJ databases">
        <authorList>
            <person name="McCartney M.A."/>
            <person name="Auch B."/>
            <person name="Kono T."/>
            <person name="Mallez S."/>
            <person name="Becker A."/>
            <person name="Gohl D.M."/>
            <person name="Silverstein K.A.T."/>
            <person name="Koren S."/>
            <person name="Bechman K.B."/>
            <person name="Herman A."/>
            <person name="Abrahante J.E."/>
            <person name="Garbe J."/>
        </authorList>
    </citation>
    <scope>NUCLEOTIDE SEQUENCE</scope>
    <source>
        <strain evidence="1">Duluth1</strain>
        <tissue evidence="1">Whole animal</tissue>
    </source>
</reference>
<proteinExistence type="predicted"/>
<name>A0A9D4F5D2_DREPO</name>
<comment type="caution">
    <text evidence="1">The sequence shown here is derived from an EMBL/GenBank/DDBJ whole genome shotgun (WGS) entry which is preliminary data.</text>
</comment>
<keyword evidence="2" id="KW-1185">Reference proteome</keyword>
<organism evidence="1 2">
    <name type="scientific">Dreissena polymorpha</name>
    <name type="common">Zebra mussel</name>
    <name type="synonym">Mytilus polymorpha</name>
    <dbReference type="NCBI Taxonomy" id="45954"/>
    <lineage>
        <taxon>Eukaryota</taxon>
        <taxon>Metazoa</taxon>
        <taxon>Spiralia</taxon>
        <taxon>Lophotrochozoa</taxon>
        <taxon>Mollusca</taxon>
        <taxon>Bivalvia</taxon>
        <taxon>Autobranchia</taxon>
        <taxon>Heteroconchia</taxon>
        <taxon>Euheterodonta</taxon>
        <taxon>Imparidentia</taxon>
        <taxon>Neoheterodontei</taxon>
        <taxon>Myida</taxon>
        <taxon>Dreissenoidea</taxon>
        <taxon>Dreissenidae</taxon>
        <taxon>Dreissena</taxon>
    </lineage>
</organism>
<sequence length="50" mass="5580">MSHTVESFLNINEVMEKLTLVLQVCLNYDSADEDQFQCAPPSSKSSLLFG</sequence>
<dbReference type="AlphaFoldDB" id="A0A9D4F5D2"/>